<dbReference type="CDD" id="cd09280">
    <property type="entry name" value="RNase_HI_eukaryote_like"/>
    <property type="match status" value="1"/>
</dbReference>
<keyword evidence="6" id="KW-0255">Endonuclease</keyword>
<reference evidence="13" key="3">
    <citation type="journal article" date="2017" name="Genome Announc.">
        <title>Genome sequences of Cyberlindnera fabianii 65, Pichia kudriavzevii 129, and Saccharomyces cerevisiae 131 isolated from fermented masau fruits in Zimbabwe.</title>
        <authorList>
            <person name="van Rijswijck I.M.H."/>
            <person name="Derks M.F.L."/>
            <person name="Abee T."/>
            <person name="de Ridder D."/>
            <person name="Smid E.J."/>
        </authorList>
    </citation>
    <scope>NUCLEOTIDE SEQUENCE [LARGE SCALE GENOMIC DNA]</scope>
    <source>
        <strain evidence="13">129</strain>
    </source>
</reference>
<evidence type="ECO:0000313" key="9">
    <source>
        <dbReference type="EMBL" id="AWU75256.1"/>
    </source>
</evidence>
<evidence type="ECO:0000256" key="5">
    <source>
        <dbReference type="ARBA" id="ARBA00022723"/>
    </source>
</evidence>
<dbReference type="GO" id="GO:0003676">
    <property type="term" value="F:nucleic acid binding"/>
    <property type="evidence" value="ECO:0007669"/>
    <property type="project" value="InterPro"/>
</dbReference>
<evidence type="ECO:0000313" key="10">
    <source>
        <dbReference type="EMBL" id="KGK39832.1"/>
    </source>
</evidence>
<dbReference type="eggNOG" id="KOG3752">
    <property type="taxonomic scope" value="Eukaryota"/>
</dbReference>
<dbReference type="EC" id="3.1.26.4" evidence="3"/>
<evidence type="ECO:0000256" key="6">
    <source>
        <dbReference type="ARBA" id="ARBA00022759"/>
    </source>
</evidence>
<dbReference type="Proteomes" id="UP000029867">
    <property type="component" value="Unassembled WGS sequence"/>
</dbReference>
<organism evidence="10 12">
    <name type="scientific">Pichia kudriavzevii</name>
    <name type="common">Yeast</name>
    <name type="synonym">Issatchenkia orientalis</name>
    <dbReference type="NCBI Taxonomy" id="4909"/>
    <lineage>
        <taxon>Eukaryota</taxon>
        <taxon>Fungi</taxon>
        <taxon>Dikarya</taxon>
        <taxon>Ascomycota</taxon>
        <taxon>Saccharomycotina</taxon>
        <taxon>Pichiomycetes</taxon>
        <taxon>Pichiales</taxon>
        <taxon>Pichiaceae</taxon>
        <taxon>Pichia</taxon>
    </lineage>
</organism>
<proteinExistence type="inferred from homology"/>
<evidence type="ECO:0000313" key="11">
    <source>
        <dbReference type="EMBL" id="ONH73484.1"/>
    </source>
</evidence>
<dbReference type="InterPro" id="IPR036397">
    <property type="entry name" value="RNaseH_sf"/>
</dbReference>
<evidence type="ECO:0000313" key="14">
    <source>
        <dbReference type="Proteomes" id="UP000249293"/>
    </source>
</evidence>
<dbReference type="Pfam" id="PF00075">
    <property type="entry name" value="RNase_H"/>
    <property type="match status" value="1"/>
</dbReference>
<dbReference type="PANTHER" id="PTHR10642">
    <property type="entry name" value="RIBONUCLEASE H1"/>
    <property type="match status" value="1"/>
</dbReference>
<evidence type="ECO:0000313" key="13">
    <source>
        <dbReference type="Proteomes" id="UP000189274"/>
    </source>
</evidence>
<dbReference type="GO" id="GO:0043137">
    <property type="term" value="P:DNA replication, removal of RNA primer"/>
    <property type="evidence" value="ECO:0007669"/>
    <property type="project" value="TreeGrafter"/>
</dbReference>
<dbReference type="InterPro" id="IPR012337">
    <property type="entry name" value="RNaseH-like_sf"/>
</dbReference>
<dbReference type="GO" id="GO:0004523">
    <property type="term" value="F:RNA-DNA hybrid ribonuclease activity"/>
    <property type="evidence" value="ECO:0007669"/>
    <property type="project" value="UniProtKB-EC"/>
</dbReference>
<dbReference type="PROSITE" id="PS50879">
    <property type="entry name" value="RNASE_H_1"/>
    <property type="match status" value="1"/>
</dbReference>
<protein>
    <recommendedName>
        <fullName evidence="3">ribonuclease H</fullName>
        <ecNumber evidence="3">3.1.26.4</ecNumber>
    </recommendedName>
</protein>
<sequence>MSVLDIYTDGSCRNNGHCDARAGYGVYFGPQDSRNTYGKLSKQYLQNSINAELMAIYNALQLIQREIESIERRRSSPMRYNINIDCTEALRLITRRQKSRYSSTNEIVKDCLEMYHPLKNECLVQFSLVKGHSGIQGNEMADALAVMGSVLPE</sequence>
<dbReference type="PANTHER" id="PTHR10642:SF26">
    <property type="entry name" value="RIBONUCLEASE H1"/>
    <property type="match status" value="1"/>
</dbReference>
<reference evidence="12" key="1">
    <citation type="journal article" date="2014" name="Microb. Cell Fact.">
        <title>Exploiting Issatchenkia orientalis SD108 for succinic acid production.</title>
        <authorList>
            <person name="Xiao H."/>
            <person name="Shao Z."/>
            <person name="Jiang Y."/>
            <person name="Dole S."/>
            <person name="Zhao H."/>
        </authorList>
    </citation>
    <scope>NUCLEOTIDE SEQUENCE [LARGE SCALE GENOMIC DNA]</scope>
    <source>
        <strain evidence="12">SD108</strain>
    </source>
</reference>
<gene>
    <name evidence="11" type="ORF">BOH78_3111</name>
    <name evidence="9" type="ORF">C5L36_0B05040</name>
    <name evidence="10" type="ORF">JL09_g1093</name>
</gene>
<dbReference type="OrthoDB" id="407198at2759"/>
<dbReference type="InterPro" id="IPR002156">
    <property type="entry name" value="RNaseH_domain"/>
</dbReference>
<evidence type="ECO:0000256" key="1">
    <source>
        <dbReference type="ARBA" id="ARBA00000077"/>
    </source>
</evidence>
<dbReference type="EMBL" id="CP028774">
    <property type="protein sequence ID" value="AWU75256.1"/>
    <property type="molecule type" value="Genomic_DNA"/>
</dbReference>
<feature type="domain" description="RNase H type-1" evidence="8">
    <location>
        <begin position="1"/>
        <end position="150"/>
    </location>
</feature>
<comment type="similarity">
    <text evidence="2">Belongs to the RNase H family.</text>
</comment>
<keyword evidence="7" id="KW-0378">Hydrolase</keyword>
<dbReference type="Proteomes" id="UP000249293">
    <property type="component" value="Chromosome 2"/>
</dbReference>
<dbReference type="EMBL" id="MQVM01000014">
    <property type="protein sequence ID" value="ONH73484.1"/>
    <property type="molecule type" value="Genomic_DNA"/>
</dbReference>
<dbReference type="STRING" id="4909.A0A099P6I3"/>
<dbReference type="AlphaFoldDB" id="A0A099P6I3"/>
<dbReference type="SUPFAM" id="SSF53098">
    <property type="entry name" value="Ribonuclease H-like"/>
    <property type="match status" value="1"/>
</dbReference>
<evidence type="ECO:0000256" key="4">
    <source>
        <dbReference type="ARBA" id="ARBA00022722"/>
    </source>
</evidence>
<evidence type="ECO:0000256" key="7">
    <source>
        <dbReference type="ARBA" id="ARBA00022801"/>
    </source>
</evidence>
<reference evidence="9 14" key="5">
    <citation type="submission" date="2018-06" db="EMBL/GenBank/DDBJ databases">
        <title>Population genomics shows no distinction between pathogenic Candida krusei and environmental Pichia kudriavzevii: One species, four names.</title>
        <authorList>
            <person name="Douglass A.P."/>
            <person name="Offei B."/>
            <person name="Braun-Galleani S."/>
            <person name="Coughlan A.Y."/>
            <person name="Martos A."/>
            <person name="Ortiz-Merino R.A."/>
            <person name="Byrne K.P."/>
            <person name="Wolfe K.H."/>
        </authorList>
    </citation>
    <scope>NUCLEOTIDE SEQUENCE [LARGE SCALE GENOMIC DNA]</scope>
    <source>
        <strain evidence="9 14">CBS573</strain>
    </source>
</reference>
<name>A0A099P6I3_PICKU</name>
<dbReference type="HOGENOM" id="CLU_030894_4_4_1"/>
<comment type="catalytic activity">
    <reaction evidence="1">
        <text>Endonucleolytic cleavage to 5'-phosphomonoester.</text>
        <dbReference type="EC" id="3.1.26.4"/>
    </reaction>
</comment>
<reference evidence="11" key="4">
    <citation type="submission" date="2017-01" db="EMBL/GenBank/DDBJ databases">
        <authorList>
            <person name="Mah S.A."/>
            <person name="Swanson W.J."/>
            <person name="Moy G.W."/>
            <person name="Vacquier V.D."/>
        </authorList>
    </citation>
    <scope>NUCLEOTIDE SEQUENCE [LARGE SCALE GENOMIC DNA]</scope>
    <source>
        <strain evidence="11">129</strain>
    </source>
</reference>
<dbReference type="EMBL" id="JQFK01000006">
    <property type="protein sequence ID" value="KGK39832.1"/>
    <property type="molecule type" value="Genomic_DNA"/>
</dbReference>
<reference evidence="10" key="2">
    <citation type="submission" date="2014-08" db="EMBL/GenBank/DDBJ databases">
        <title>Exploiting Issatchenkia orientalis SD108 for Succinic Acid Production.</title>
        <authorList>
            <person name="Xiao H."/>
            <person name="Shao Z."/>
            <person name="Jiang Y."/>
            <person name="Dole S."/>
            <person name="Zhao H."/>
        </authorList>
    </citation>
    <scope>NUCLEOTIDE SEQUENCE [LARGE SCALE GENOMIC DNA]</scope>
    <source>
        <strain evidence="10">SD108</strain>
    </source>
</reference>
<evidence type="ECO:0000256" key="3">
    <source>
        <dbReference type="ARBA" id="ARBA00012180"/>
    </source>
</evidence>
<dbReference type="GO" id="GO:0046872">
    <property type="term" value="F:metal ion binding"/>
    <property type="evidence" value="ECO:0007669"/>
    <property type="project" value="UniProtKB-KW"/>
</dbReference>
<evidence type="ECO:0000256" key="2">
    <source>
        <dbReference type="ARBA" id="ARBA00005300"/>
    </source>
</evidence>
<keyword evidence="4" id="KW-0540">Nuclease</keyword>
<keyword evidence="5" id="KW-0479">Metal-binding</keyword>
<evidence type="ECO:0000313" key="12">
    <source>
        <dbReference type="Proteomes" id="UP000029867"/>
    </source>
</evidence>
<dbReference type="InterPro" id="IPR050092">
    <property type="entry name" value="RNase_H"/>
</dbReference>
<dbReference type="Proteomes" id="UP000189274">
    <property type="component" value="Unassembled WGS sequence"/>
</dbReference>
<keyword evidence="14" id="KW-1185">Reference proteome</keyword>
<evidence type="ECO:0000259" key="8">
    <source>
        <dbReference type="PROSITE" id="PS50879"/>
    </source>
</evidence>
<accession>A0A099P6I3</accession>
<dbReference type="VEuPathDB" id="FungiDB:C5L36_0B05040"/>
<dbReference type="Gene3D" id="3.30.420.10">
    <property type="entry name" value="Ribonuclease H-like superfamily/Ribonuclease H"/>
    <property type="match status" value="1"/>
</dbReference>